<dbReference type="GeneID" id="36373821"/>
<dbReference type="WBParaSite" id="SRAE_0000057700.1">
    <property type="protein sequence ID" value="SRAE_0000057700.1"/>
    <property type="gene ID" value="WBGene00256323"/>
</dbReference>
<proteinExistence type="predicted"/>
<accession>A0A090MT10</accession>
<dbReference type="RefSeq" id="XP_024500662.1">
    <property type="nucleotide sequence ID" value="XM_024646485.1"/>
</dbReference>
<reference evidence="1" key="2">
    <citation type="submission" date="2014-09" db="EMBL/GenBank/DDBJ databases">
        <authorList>
            <person name="Aslett A.Martin."/>
        </authorList>
    </citation>
    <scope>NUCLEOTIDE SEQUENCE</scope>
    <source>
        <strain evidence="1">ED321 Heterogonic</strain>
    </source>
</reference>
<reference evidence="3" key="3">
    <citation type="submission" date="2020-12" db="UniProtKB">
        <authorList>
            <consortium name="WormBaseParasite"/>
        </authorList>
    </citation>
    <scope>IDENTIFICATION</scope>
</reference>
<dbReference type="CTD" id="36373821"/>
<evidence type="ECO:0000313" key="2">
    <source>
        <dbReference type="Proteomes" id="UP000035682"/>
    </source>
</evidence>
<protein>
    <submittedName>
        <fullName evidence="3">C2H2-type domain-containing protein</fullName>
    </submittedName>
</protein>
<keyword evidence="2" id="KW-1185">Reference proteome</keyword>
<dbReference type="WormBase" id="SRAE_0000057700">
    <property type="protein sequence ID" value="SRP04499"/>
    <property type="gene ID" value="WBGene00256323"/>
</dbReference>
<evidence type="ECO:0000313" key="3">
    <source>
        <dbReference type="WBParaSite" id="SRAE_0000057700.1"/>
    </source>
</evidence>
<reference evidence="2" key="1">
    <citation type="submission" date="2014-09" db="EMBL/GenBank/DDBJ databases">
        <authorList>
            <person name="Martin A.A."/>
        </authorList>
    </citation>
    <scope>NUCLEOTIDE SEQUENCE</scope>
    <source>
        <strain evidence="2">ED321</strain>
    </source>
</reference>
<gene>
    <name evidence="1 3 4" type="ORF">SRAE_0000057700</name>
</gene>
<dbReference type="Proteomes" id="UP000035682">
    <property type="component" value="Unplaced"/>
</dbReference>
<dbReference type="AlphaFoldDB" id="A0A090MT10"/>
<evidence type="ECO:0000313" key="1">
    <source>
        <dbReference type="EMBL" id="CEF61453.1"/>
    </source>
</evidence>
<dbReference type="EMBL" id="LN609408">
    <property type="protein sequence ID" value="CEF61453.1"/>
    <property type="molecule type" value="Genomic_DNA"/>
</dbReference>
<evidence type="ECO:0000313" key="4">
    <source>
        <dbReference type="WormBase" id="SRAE_0000057700"/>
    </source>
</evidence>
<name>A0A090MT10_STRRB</name>
<sequence length="333" mass="39621">MDDSMEKVKFIQKNCLYCGVLTFFDEQMLKNFYINNCESFFYVCDNCKKSSIENIDNISDKKENEQISFQNEVREKFQAINDPVTNYVHYTNDIVTNQHLCPNSRAYNKLRYTFINKLIHLDLSIQEIKLFLMVKENEEKKELFNKHLIMKTRIRKCLEECNVEETIQIENSTKCIFKAMLKQILSHTTKIKKMTGEYRLDIEKLSTETYKKVYKFTSECKICNFDCITPQKMIEHVFSFHLGIKNSALLKCATCIKHFSFSESFLDFYTVFQHYVTCNQHNGEKFKNNFIQASRGHEISIYIDECYGYDILIDYEKTFDLCFVISEFTTIYD</sequence>
<organism evidence="1">
    <name type="scientific">Strongyloides ratti</name>
    <name type="common">Parasitic roundworm</name>
    <dbReference type="NCBI Taxonomy" id="34506"/>
    <lineage>
        <taxon>Eukaryota</taxon>
        <taxon>Metazoa</taxon>
        <taxon>Ecdysozoa</taxon>
        <taxon>Nematoda</taxon>
        <taxon>Chromadorea</taxon>
        <taxon>Rhabditida</taxon>
        <taxon>Tylenchina</taxon>
        <taxon>Panagrolaimomorpha</taxon>
        <taxon>Strongyloidoidea</taxon>
        <taxon>Strongyloididae</taxon>
        <taxon>Strongyloides</taxon>
    </lineage>
</organism>